<dbReference type="PANTHER" id="PTHR10511">
    <property type="entry name" value="GRANULOCYTE COLONY-STIMULATING FACTOR"/>
    <property type="match status" value="1"/>
</dbReference>
<feature type="chain" id="PRO_5041216944" evidence="1">
    <location>
        <begin position="18"/>
        <end position="163"/>
    </location>
</feature>
<keyword evidence="1" id="KW-0732">Signal</keyword>
<comment type="caution">
    <text evidence="2">The sequence shown here is derived from an EMBL/GenBank/DDBJ whole genome shotgun (WGS) entry which is preliminary data.</text>
</comment>
<dbReference type="GO" id="GO:0005125">
    <property type="term" value="F:cytokine activity"/>
    <property type="evidence" value="ECO:0007669"/>
    <property type="project" value="InterPro"/>
</dbReference>
<dbReference type="SUPFAM" id="SSF47266">
    <property type="entry name" value="4-helical cytokines"/>
    <property type="match status" value="1"/>
</dbReference>
<protein>
    <submittedName>
        <fullName evidence="2">Uncharacterized protein</fullName>
    </submittedName>
</protein>
<dbReference type="Gene3D" id="1.20.1250.10">
    <property type="match status" value="1"/>
</dbReference>
<dbReference type="EMBL" id="JAOPHQ010002106">
    <property type="protein sequence ID" value="KAK0148133.1"/>
    <property type="molecule type" value="Genomic_DNA"/>
</dbReference>
<dbReference type="Proteomes" id="UP001174136">
    <property type="component" value="Unassembled WGS sequence"/>
</dbReference>
<proteinExistence type="predicted"/>
<evidence type="ECO:0000256" key="1">
    <source>
        <dbReference type="SAM" id="SignalP"/>
    </source>
</evidence>
<sequence>MLVPVLMLCFLAQQTFDLNSDKGRFALVAEKIQIPVFPVLQVLSATRDTLESNLVQMLKGVVLHQAMLSSLSSHLGPQDTVTELLADTRDLLIQIRMLLKTIQKDAAEQPAAPVLDLKLSGRVATHITLQHMQDFGQDMERILRVVSQANEDVTNEPTTPEQS</sequence>
<dbReference type="AlphaFoldDB" id="A0AA47MWS1"/>
<dbReference type="PANTHER" id="PTHR10511:SF2">
    <property type="entry name" value="GRANULOCYTE COLONY-STIMULATING FACTOR"/>
    <property type="match status" value="1"/>
</dbReference>
<name>A0AA47MWS1_MERPO</name>
<gene>
    <name evidence="2" type="ORF">N1851_012159</name>
</gene>
<dbReference type="GO" id="GO:0045639">
    <property type="term" value="P:positive regulation of myeloid cell differentiation"/>
    <property type="evidence" value="ECO:0007669"/>
    <property type="project" value="InterPro"/>
</dbReference>
<evidence type="ECO:0000313" key="3">
    <source>
        <dbReference type="Proteomes" id="UP001174136"/>
    </source>
</evidence>
<organism evidence="2 3">
    <name type="scientific">Merluccius polli</name>
    <name type="common">Benguela hake</name>
    <name type="synonym">Merluccius cadenati</name>
    <dbReference type="NCBI Taxonomy" id="89951"/>
    <lineage>
        <taxon>Eukaryota</taxon>
        <taxon>Metazoa</taxon>
        <taxon>Chordata</taxon>
        <taxon>Craniata</taxon>
        <taxon>Vertebrata</taxon>
        <taxon>Euteleostomi</taxon>
        <taxon>Actinopterygii</taxon>
        <taxon>Neopterygii</taxon>
        <taxon>Teleostei</taxon>
        <taxon>Neoteleostei</taxon>
        <taxon>Acanthomorphata</taxon>
        <taxon>Zeiogadaria</taxon>
        <taxon>Gadariae</taxon>
        <taxon>Gadiformes</taxon>
        <taxon>Gadoidei</taxon>
        <taxon>Merlucciidae</taxon>
        <taxon>Merluccius</taxon>
    </lineage>
</organism>
<dbReference type="InterPro" id="IPR040117">
    <property type="entry name" value="GCSF/MGF"/>
</dbReference>
<reference evidence="2" key="1">
    <citation type="journal article" date="2023" name="Front. Mar. Sci.">
        <title>A new Merluccius polli reference genome to investigate the effects of global change in West African waters.</title>
        <authorList>
            <person name="Mateo J.L."/>
            <person name="Blanco-Fernandez C."/>
            <person name="Garcia-Vazquez E."/>
            <person name="Machado-Schiaffino G."/>
        </authorList>
    </citation>
    <scope>NUCLEOTIDE SEQUENCE</scope>
    <source>
        <strain evidence="2">C29</strain>
        <tissue evidence="2">Fin</tissue>
    </source>
</reference>
<dbReference type="InterPro" id="IPR009079">
    <property type="entry name" value="4_helix_cytokine-like_core"/>
</dbReference>
<feature type="signal peptide" evidence="1">
    <location>
        <begin position="1"/>
        <end position="17"/>
    </location>
</feature>
<evidence type="ECO:0000313" key="2">
    <source>
        <dbReference type="EMBL" id="KAK0148133.1"/>
    </source>
</evidence>
<keyword evidence="3" id="KW-1185">Reference proteome</keyword>
<accession>A0AA47MWS1</accession>